<dbReference type="InterPro" id="IPR001633">
    <property type="entry name" value="EAL_dom"/>
</dbReference>
<evidence type="ECO:0000313" key="4">
    <source>
        <dbReference type="EMBL" id="GGA47396.1"/>
    </source>
</evidence>
<reference evidence="4 5" key="1">
    <citation type="journal article" date="2014" name="Int. J. Syst. Evol. Microbiol.">
        <title>Complete genome sequence of Corynebacterium casei LMG S-19264T (=DSM 44701T), isolated from a smear-ripened cheese.</title>
        <authorList>
            <consortium name="US DOE Joint Genome Institute (JGI-PGF)"/>
            <person name="Walter F."/>
            <person name="Albersmeier A."/>
            <person name="Kalinowski J."/>
            <person name="Ruckert C."/>
        </authorList>
    </citation>
    <scope>NUCLEOTIDE SEQUENCE [LARGE SCALE GENOMIC DNA]</scope>
    <source>
        <strain evidence="4 5">CGMCC 1.15896</strain>
    </source>
</reference>
<dbReference type="InterPro" id="IPR035965">
    <property type="entry name" value="PAS-like_dom_sf"/>
</dbReference>
<feature type="domain" description="GGDEF" evidence="3">
    <location>
        <begin position="522"/>
        <end position="653"/>
    </location>
</feature>
<dbReference type="FunFam" id="3.20.20.450:FF:000001">
    <property type="entry name" value="Cyclic di-GMP phosphodiesterase yahA"/>
    <property type="match status" value="1"/>
</dbReference>
<dbReference type="PROSITE" id="PS50887">
    <property type="entry name" value="GGDEF"/>
    <property type="match status" value="1"/>
</dbReference>
<evidence type="ECO:0008006" key="6">
    <source>
        <dbReference type="Google" id="ProtNLM"/>
    </source>
</evidence>
<dbReference type="AlphaFoldDB" id="A0A916VWZ8"/>
<dbReference type="Pfam" id="PF00990">
    <property type="entry name" value="GGDEF"/>
    <property type="match status" value="1"/>
</dbReference>
<evidence type="ECO:0000259" key="2">
    <source>
        <dbReference type="PROSITE" id="PS50883"/>
    </source>
</evidence>
<dbReference type="InterPro" id="IPR000160">
    <property type="entry name" value="GGDEF_dom"/>
</dbReference>
<dbReference type="CDD" id="cd01948">
    <property type="entry name" value="EAL"/>
    <property type="match status" value="1"/>
</dbReference>
<dbReference type="CDD" id="cd01949">
    <property type="entry name" value="GGDEF"/>
    <property type="match status" value="1"/>
</dbReference>
<keyword evidence="1" id="KW-1133">Transmembrane helix</keyword>
<keyword evidence="1" id="KW-0812">Transmembrane</keyword>
<dbReference type="PANTHER" id="PTHR44757">
    <property type="entry name" value="DIGUANYLATE CYCLASE DGCP"/>
    <property type="match status" value="1"/>
</dbReference>
<dbReference type="PROSITE" id="PS50883">
    <property type="entry name" value="EAL"/>
    <property type="match status" value="1"/>
</dbReference>
<accession>A0A916VWZ8</accession>
<dbReference type="SMART" id="SM01080">
    <property type="entry name" value="CHASE2"/>
    <property type="match status" value="1"/>
</dbReference>
<comment type="caution">
    <text evidence="4">The sequence shown here is derived from an EMBL/GenBank/DDBJ whole genome shotgun (WGS) entry which is preliminary data.</text>
</comment>
<dbReference type="Gene3D" id="3.20.20.450">
    <property type="entry name" value="EAL domain"/>
    <property type="match status" value="1"/>
</dbReference>
<gene>
    <name evidence="4" type="ORF">GCM10011499_16500</name>
</gene>
<dbReference type="SUPFAM" id="SSF55073">
    <property type="entry name" value="Nucleotide cyclase"/>
    <property type="match status" value="1"/>
</dbReference>
<evidence type="ECO:0000256" key="1">
    <source>
        <dbReference type="SAM" id="Phobius"/>
    </source>
</evidence>
<dbReference type="Pfam" id="PF05226">
    <property type="entry name" value="CHASE2"/>
    <property type="match status" value="1"/>
</dbReference>
<dbReference type="Gene3D" id="3.30.450.20">
    <property type="entry name" value="PAS domain"/>
    <property type="match status" value="1"/>
</dbReference>
<feature type="transmembrane region" description="Helical" evidence="1">
    <location>
        <begin position="7"/>
        <end position="26"/>
    </location>
</feature>
<dbReference type="InterPro" id="IPR007890">
    <property type="entry name" value="CHASE2"/>
</dbReference>
<keyword evidence="5" id="KW-1185">Reference proteome</keyword>
<dbReference type="EMBL" id="BMKB01000002">
    <property type="protein sequence ID" value="GGA47396.1"/>
    <property type="molecule type" value="Genomic_DNA"/>
</dbReference>
<organism evidence="4 5">
    <name type="scientific">Pelagibacterium lentulum</name>
    <dbReference type="NCBI Taxonomy" id="2029865"/>
    <lineage>
        <taxon>Bacteria</taxon>
        <taxon>Pseudomonadati</taxon>
        <taxon>Pseudomonadota</taxon>
        <taxon>Alphaproteobacteria</taxon>
        <taxon>Hyphomicrobiales</taxon>
        <taxon>Devosiaceae</taxon>
        <taxon>Pelagibacterium</taxon>
    </lineage>
</organism>
<dbReference type="InterPro" id="IPR035919">
    <property type="entry name" value="EAL_sf"/>
</dbReference>
<evidence type="ECO:0000259" key="3">
    <source>
        <dbReference type="PROSITE" id="PS50887"/>
    </source>
</evidence>
<feature type="domain" description="EAL" evidence="2">
    <location>
        <begin position="662"/>
        <end position="912"/>
    </location>
</feature>
<sequence>MTHFRHLFITGTVSLIVVIGLLAGWLTPVDDALRDLRFEQAQRAASGDLVFVQANALSASNLVANSRARSDYAEAIDVLLDLGASKVVLAVNLSSMLGLMDDLALGEALRSAGGKVLTTAYQLGGTQEGGTYVLKGLLQPHERFITVTPPVFADNFPDADGKLRRYRAAVVYDGWVLETMATALVPQGAARGSAFLIDYGIDLDTVPRIGLEDLLSGDVAPAMIAGKQIIIGVDQHAPGDMALAPRYGLIDIVSVQLLAVETLLQQRNLVDAGHWPTILMVMGVALTFWVLRRRLALRSAVLGAMAYSLLLETLALALHLHSGLLLNTAGVHLAQLGFVFAAFLHELDLKARSLSATSLERDSMRGILARVVADNFDGVVVVDKSQIIRAASRLAEDIVGTDLRGRLMHDVLPQAFQDVLAAALDDGVVVDTTTGTTITGGDGSERIIEYVVTLSSLEDGEVSPESAGRVACLTFRDVTERRQVERRLVFLAEHDTLTGAVSRPRFLKIVESNLPTPDARATGLRVMIVGLTRLKTVNDTLGHDFGDMLLRQAVKRLTSLDVICIGRLETNSFGILVPGRLDDNDAQAFAEKVLATITAPYDLDGHHAIVGANLGMTDTGLSLFDPETLVAHATMALSRASDLPGNAIAVFDEEMNQRIKSKQEMEVALRRALDSDEFSVHYQPQVALDSGEVIGVEALIRWSHPEMGNIPPGQFIPTAEETGLIIELGRWVLRRACMEVGGWPKPVQLSVNVSPLQFEHGDIVADVREALEESGLPAERLVVEITESLLITETSQFTAKLEELRACGIGVALDDFGTGYSSLSYLGRLPIDKIKIDQSFVSGLPDNAASTAIIRAVLMLADSLDKSVIAEGIETVDQAWLLRLLGCRIGQGYYFGRPCPAVDLVAKLNEDEADKMPMEAMG</sequence>
<dbReference type="SUPFAM" id="SSF141868">
    <property type="entry name" value="EAL domain-like"/>
    <property type="match status" value="1"/>
</dbReference>
<protein>
    <recommendedName>
        <fullName evidence="6">EAL domain-containing protein</fullName>
    </recommendedName>
</protein>
<feature type="transmembrane region" description="Helical" evidence="1">
    <location>
        <begin position="300"/>
        <end position="318"/>
    </location>
</feature>
<feature type="transmembrane region" description="Helical" evidence="1">
    <location>
        <begin position="273"/>
        <end position="291"/>
    </location>
</feature>
<dbReference type="Pfam" id="PF00563">
    <property type="entry name" value="EAL"/>
    <property type="match status" value="1"/>
</dbReference>
<dbReference type="RefSeq" id="WP_127073872.1">
    <property type="nucleotide sequence ID" value="NZ_BMKB01000002.1"/>
</dbReference>
<dbReference type="SMART" id="SM00267">
    <property type="entry name" value="GGDEF"/>
    <property type="match status" value="1"/>
</dbReference>
<dbReference type="InterPro" id="IPR029787">
    <property type="entry name" value="Nucleotide_cyclase"/>
</dbReference>
<dbReference type="OrthoDB" id="9814202at2"/>
<proteinExistence type="predicted"/>
<dbReference type="SUPFAM" id="SSF55785">
    <property type="entry name" value="PYP-like sensor domain (PAS domain)"/>
    <property type="match status" value="1"/>
</dbReference>
<evidence type="ECO:0000313" key="5">
    <source>
        <dbReference type="Proteomes" id="UP000596977"/>
    </source>
</evidence>
<keyword evidence="1" id="KW-0472">Membrane</keyword>
<dbReference type="InterPro" id="IPR043128">
    <property type="entry name" value="Rev_trsase/Diguanyl_cyclase"/>
</dbReference>
<dbReference type="Gene3D" id="3.30.70.270">
    <property type="match status" value="1"/>
</dbReference>
<dbReference type="InterPro" id="IPR052155">
    <property type="entry name" value="Biofilm_reg_signaling"/>
</dbReference>
<dbReference type="Proteomes" id="UP000596977">
    <property type="component" value="Unassembled WGS sequence"/>
</dbReference>
<name>A0A916VWZ8_9HYPH</name>
<dbReference type="SMART" id="SM00052">
    <property type="entry name" value="EAL"/>
    <property type="match status" value="1"/>
</dbReference>
<dbReference type="PANTHER" id="PTHR44757:SF2">
    <property type="entry name" value="BIOFILM ARCHITECTURE MAINTENANCE PROTEIN MBAA"/>
    <property type="match status" value="1"/>
</dbReference>